<evidence type="ECO:0000313" key="1">
    <source>
        <dbReference type="EMBL" id="KAI3796785.1"/>
    </source>
</evidence>
<name>A0ACB9HM38_9ASTR</name>
<keyword evidence="2" id="KW-1185">Reference proteome</keyword>
<accession>A0ACB9HM38</accession>
<protein>
    <submittedName>
        <fullName evidence="1">Uncharacterized protein</fullName>
    </submittedName>
</protein>
<organism evidence="1 2">
    <name type="scientific">Smallanthus sonchifolius</name>
    <dbReference type="NCBI Taxonomy" id="185202"/>
    <lineage>
        <taxon>Eukaryota</taxon>
        <taxon>Viridiplantae</taxon>
        <taxon>Streptophyta</taxon>
        <taxon>Embryophyta</taxon>
        <taxon>Tracheophyta</taxon>
        <taxon>Spermatophyta</taxon>
        <taxon>Magnoliopsida</taxon>
        <taxon>eudicotyledons</taxon>
        <taxon>Gunneridae</taxon>
        <taxon>Pentapetalae</taxon>
        <taxon>asterids</taxon>
        <taxon>campanulids</taxon>
        <taxon>Asterales</taxon>
        <taxon>Asteraceae</taxon>
        <taxon>Asteroideae</taxon>
        <taxon>Heliantheae alliance</taxon>
        <taxon>Millerieae</taxon>
        <taxon>Smallanthus</taxon>
    </lineage>
</organism>
<proteinExistence type="predicted"/>
<evidence type="ECO:0000313" key="2">
    <source>
        <dbReference type="Proteomes" id="UP001056120"/>
    </source>
</evidence>
<reference evidence="1 2" key="2">
    <citation type="journal article" date="2022" name="Mol. Ecol. Resour.">
        <title>The genomes of chicory, endive, great burdock and yacon provide insights into Asteraceae paleo-polyploidization history and plant inulin production.</title>
        <authorList>
            <person name="Fan W."/>
            <person name="Wang S."/>
            <person name="Wang H."/>
            <person name="Wang A."/>
            <person name="Jiang F."/>
            <person name="Liu H."/>
            <person name="Zhao H."/>
            <person name="Xu D."/>
            <person name="Zhang Y."/>
        </authorList>
    </citation>
    <scope>NUCLEOTIDE SEQUENCE [LARGE SCALE GENOMIC DNA]</scope>
    <source>
        <strain evidence="2">cv. Yunnan</strain>
        <tissue evidence="1">Leaves</tissue>
    </source>
</reference>
<reference evidence="2" key="1">
    <citation type="journal article" date="2022" name="Mol. Ecol. Resour.">
        <title>The genomes of chicory, endive, great burdock and yacon provide insights into Asteraceae palaeo-polyploidization history and plant inulin production.</title>
        <authorList>
            <person name="Fan W."/>
            <person name="Wang S."/>
            <person name="Wang H."/>
            <person name="Wang A."/>
            <person name="Jiang F."/>
            <person name="Liu H."/>
            <person name="Zhao H."/>
            <person name="Xu D."/>
            <person name="Zhang Y."/>
        </authorList>
    </citation>
    <scope>NUCLEOTIDE SEQUENCE [LARGE SCALE GENOMIC DNA]</scope>
    <source>
        <strain evidence="2">cv. Yunnan</strain>
    </source>
</reference>
<gene>
    <name evidence="1" type="ORF">L1987_39470</name>
</gene>
<dbReference type="Proteomes" id="UP001056120">
    <property type="component" value="Linkage Group LG12"/>
</dbReference>
<comment type="caution">
    <text evidence="1">The sequence shown here is derived from an EMBL/GenBank/DDBJ whole genome shotgun (WGS) entry which is preliminary data.</text>
</comment>
<dbReference type="EMBL" id="CM042029">
    <property type="protein sequence ID" value="KAI3796785.1"/>
    <property type="molecule type" value="Genomic_DNA"/>
</dbReference>
<sequence length="428" mass="48772">MSENMDMLGSNEEISFDRHEKNSSSISSTNKHVTSFDLNEEASEDDNDLSVEDGEKADEGTSSKNRKGPVRQYVRSKMPRLRWTPELHHAFVNAIERLGGQDKATPKSALQLMNVRGLSIAHVKSHLQMNRSKKLDDYGQGVQKLDLRDLETSCEDFSNIIDTIEGCVLFKGTLPDGVEICVASTTITTLKDWSKRAEFVFHKKIETLSHVNHKNFVNLIGYCEEDEPFVRMMVFEYAPEGTLSEHLHVQGVEHLDWRSRIRIIMGVAYCLQCMHDLNPPVTHMHLNSNMIYLTDDYAAKVADLVFWKEFYPKAKISGANKSLHSQFLDKETDIFSFGVLMLEIISGKHHNSEWAEQFLKEKENISHIIDPSLKCFKHNELEIVCEVIQECIKKDGSQRPSINGIIPKLREVLKVSPEQATPRLSPLC</sequence>